<keyword evidence="3" id="KW-1185">Reference proteome</keyword>
<dbReference type="Proteomes" id="UP000217790">
    <property type="component" value="Unassembled WGS sequence"/>
</dbReference>
<feature type="compositionally biased region" description="Low complexity" evidence="1">
    <location>
        <begin position="666"/>
        <end position="681"/>
    </location>
</feature>
<feature type="compositionally biased region" description="Polar residues" evidence="1">
    <location>
        <begin position="607"/>
        <end position="625"/>
    </location>
</feature>
<proteinExistence type="predicted"/>
<organism evidence="2 3">
    <name type="scientific">Armillaria gallica</name>
    <name type="common">Bulbous honey fungus</name>
    <name type="synonym">Armillaria bulbosa</name>
    <dbReference type="NCBI Taxonomy" id="47427"/>
    <lineage>
        <taxon>Eukaryota</taxon>
        <taxon>Fungi</taxon>
        <taxon>Dikarya</taxon>
        <taxon>Basidiomycota</taxon>
        <taxon>Agaricomycotina</taxon>
        <taxon>Agaricomycetes</taxon>
        <taxon>Agaricomycetidae</taxon>
        <taxon>Agaricales</taxon>
        <taxon>Marasmiineae</taxon>
        <taxon>Physalacriaceae</taxon>
        <taxon>Armillaria</taxon>
    </lineage>
</organism>
<evidence type="ECO:0000256" key="1">
    <source>
        <dbReference type="SAM" id="MobiDB-lite"/>
    </source>
</evidence>
<dbReference type="AlphaFoldDB" id="A0A2H3DYH0"/>
<feature type="region of interest" description="Disordered" evidence="1">
    <location>
        <begin position="647"/>
        <end position="712"/>
    </location>
</feature>
<dbReference type="EMBL" id="KZ293655">
    <property type="protein sequence ID" value="PBK94137.1"/>
    <property type="molecule type" value="Genomic_DNA"/>
</dbReference>
<feature type="region of interest" description="Disordered" evidence="1">
    <location>
        <begin position="368"/>
        <end position="411"/>
    </location>
</feature>
<feature type="compositionally biased region" description="Low complexity" evidence="1">
    <location>
        <begin position="13"/>
        <end position="35"/>
    </location>
</feature>
<gene>
    <name evidence="2" type="ORF">ARMGADRAFT_1079622</name>
</gene>
<feature type="region of interest" description="Disordered" evidence="1">
    <location>
        <begin position="597"/>
        <end position="635"/>
    </location>
</feature>
<evidence type="ECO:0000313" key="3">
    <source>
        <dbReference type="Proteomes" id="UP000217790"/>
    </source>
</evidence>
<name>A0A2H3DYH0_ARMGA</name>
<evidence type="ECO:0000313" key="2">
    <source>
        <dbReference type="EMBL" id="PBK94137.1"/>
    </source>
</evidence>
<dbReference type="STRING" id="47427.A0A2H3DYH0"/>
<reference evidence="3" key="1">
    <citation type="journal article" date="2017" name="Nat. Ecol. Evol.">
        <title>Genome expansion and lineage-specific genetic innovations in the forest pathogenic fungi Armillaria.</title>
        <authorList>
            <person name="Sipos G."/>
            <person name="Prasanna A.N."/>
            <person name="Walter M.C."/>
            <person name="O'Connor E."/>
            <person name="Balint B."/>
            <person name="Krizsan K."/>
            <person name="Kiss B."/>
            <person name="Hess J."/>
            <person name="Varga T."/>
            <person name="Slot J."/>
            <person name="Riley R."/>
            <person name="Boka B."/>
            <person name="Rigling D."/>
            <person name="Barry K."/>
            <person name="Lee J."/>
            <person name="Mihaltcheva S."/>
            <person name="LaButti K."/>
            <person name="Lipzen A."/>
            <person name="Waldron R."/>
            <person name="Moloney N.M."/>
            <person name="Sperisen C."/>
            <person name="Kredics L."/>
            <person name="Vagvoelgyi C."/>
            <person name="Patrignani A."/>
            <person name="Fitzpatrick D."/>
            <person name="Nagy I."/>
            <person name="Doyle S."/>
            <person name="Anderson J.B."/>
            <person name="Grigoriev I.V."/>
            <person name="Gueldener U."/>
            <person name="Muensterkoetter M."/>
            <person name="Nagy L.G."/>
        </authorList>
    </citation>
    <scope>NUCLEOTIDE SEQUENCE [LARGE SCALE GENOMIC DNA]</scope>
    <source>
        <strain evidence="3">Ar21-2</strain>
    </source>
</reference>
<feature type="region of interest" description="Disordered" evidence="1">
    <location>
        <begin position="1"/>
        <end position="52"/>
    </location>
</feature>
<accession>A0A2H3DYH0</accession>
<sequence>MSLMARKKTQSLANSNAQSPSATSSATSAIPDATIPTANPTDPLTHKRKKGWTNDDQYNLLDGLMDDFQQAAADGTLPAFKAMVLGLWQTRYPERFGKYFLDRDGKVRKFAACLIGVEDSGKDVPFPKMVGGVLDLGPAHCLDGCDLAEPDGDEECGMVEELNPEIVEKLYNWFRNHKPAHRIRRGGGLTRFSLIPTHVPQPIHKYSKMYYTEGVLPHVITEAKERGVVHNDLTLVKEMTVHAWANESPEIKQSVMDAIEKDKELIERLKDGTLDINVSDADKCIYNYTCQDANGKDFIKSFNENAMAGYIPGTIPGDSRTFSKYFGVPFMHHMKKITKEAIHLGKIKESPKATQTISKGSLDVDPAHLFDDAPPLPELSAPVHDRSQLQQKKNSATLPVLSSARPSGSINVSPPLVSSSILAQNSGATLQHHSMTPPNGLPNDEPLLLVTSLVSTSISLHSMTLLNNEPLSPVTSSGSTSVSSLSVVTLDNANSTPISFGILPDTPSLDDLFHGFDHWDGSSTNGAPGPLLTQSNSNLPGMYHFSNNLPGLSQKFNCSDLAGMDWTKIDWTAVTNRVTENLLPMLSSMPIDVVTSTSNPALPPTGPSESTTNDVISNSHSSLQSMPPAMSIDDVISTSPATSTITNLSTTSFQSPPKSAATRTEVPLTTSSTTSAVTSSPVPLPDVSNVSRLSRQRRPVGQKEVTTLSVTEKEQGPPRWIAETVVLLTEDSLGLAWAGLLEKWHQLERDIWSSDSDPVGKLTVSKRRPHPLTLWLDGTRYFDLPPDIRDYSQFASEMVD</sequence>
<dbReference type="InParanoid" id="A0A2H3DYH0"/>
<protein>
    <submittedName>
        <fullName evidence="2">Uncharacterized protein</fullName>
    </submittedName>
</protein>
<feature type="compositionally biased region" description="Polar residues" evidence="1">
    <location>
        <begin position="388"/>
        <end position="397"/>
    </location>
</feature>
<feature type="compositionally biased region" description="Polar residues" evidence="1">
    <location>
        <begin position="647"/>
        <end position="657"/>
    </location>
</feature>
<dbReference type="OrthoDB" id="2803783at2759"/>